<evidence type="ECO:0000313" key="9">
    <source>
        <dbReference type="Proteomes" id="UP000332933"/>
    </source>
</evidence>
<feature type="region of interest" description="Disordered" evidence="5">
    <location>
        <begin position="646"/>
        <end position="671"/>
    </location>
</feature>
<name>A0A485KQ05_9STRA</name>
<dbReference type="InterPro" id="IPR011011">
    <property type="entry name" value="Znf_FYVE_PHD"/>
</dbReference>
<dbReference type="Pfam" id="PF01363">
    <property type="entry name" value="FYVE"/>
    <property type="match status" value="1"/>
</dbReference>
<dbReference type="Gene3D" id="3.30.40.10">
    <property type="entry name" value="Zinc/RING finger domain, C3HC4 (zinc finger)"/>
    <property type="match status" value="1"/>
</dbReference>
<proteinExistence type="predicted"/>
<keyword evidence="1" id="KW-0479">Metal-binding</keyword>
<feature type="compositionally biased region" description="Basic and acidic residues" evidence="5">
    <location>
        <begin position="733"/>
        <end position="742"/>
    </location>
</feature>
<dbReference type="OrthoDB" id="10018316at2759"/>
<accession>A0A485KQ05</accession>
<feature type="compositionally biased region" description="Acidic residues" evidence="5">
    <location>
        <begin position="477"/>
        <end position="491"/>
    </location>
</feature>
<dbReference type="Proteomes" id="UP000332933">
    <property type="component" value="Unassembled WGS sequence"/>
</dbReference>
<keyword evidence="9" id="KW-1185">Reference proteome</keyword>
<keyword evidence="2 4" id="KW-0863">Zinc-finger</keyword>
<evidence type="ECO:0000256" key="2">
    <source>
        <dbReference type="ARBA" id="ARBA00022771"/>
    </source>
</evidence>
<keyword evidence="3" id="KW-0862">Zinc</keyword>
<dbReference type="SUPFAM" id="SSF57903">
    <property type="entry name" value="FYVE/PHD zinc finger"/>
    <property type="match status" value="1"/>
</dbReference>
<evidence type="ECO:0000256" key="5">
    <source>
        <dbReference type="SAM" id="MobiDB-lite"/>
    </source>
</evidence>
<evidence type="ECO:0000259" key="6">
    <source>
        <dbReference type="PROSITE" id="PS50178"/>
    </source>
</evidence>
<feature type="region of interest" description="Disordered" evidence="5">
    <location>
        <begin position="691"/>
        <end position="746"/>
    </location>
</feature>
<reference evidence="8 9" key="1">
    <citation type="submission" date="2019-03" db="EMBL/GenBank/DDBJ databases">
        <authorList>
            <person name="Gaulin E."/>
            <person name="Dumas B."/>
        </authorList>
    </citation>
    <scope>NUCLEOTIDE SEQUENCE [LARGE SCALE GENOMIC DNA]</scope>
    <source>
        <strain evidence="8">CBS 568.67</strain>
    </source>
</reference>
<dbReference type="EMBL" id="VJMH01005197">
    <property type="protein sequence ID" value="KAF0699103.1"/>
    <property type="molecule type" value="Genomic_DNA"/>
</dbReference>
<dbReference type="InterPro" id="IPR000306">
    <property type="entry name" value="Znf_FYVE"/>
</dbReference>
<feature type="region of interest" description="Disordered" evidence="5">
    <location>
        <begin position="464"/>
        <end position="502"/>
    </location>
</feature>
<evidence type="ECO:0000256" key="1">
    <source>
        <dbReference type="ARBA" id="ARBA00022723"/>
    </source>
</evidence>
<dbReference type="CDD" id="cd00065">
    <property type="entry name" value="FYVE_like_SF"/>
    <property type="match status" value="1"/>
</dbReference>
<dbReference type="InterPro" id="IPR017455">
    <property type="entry name" value="Znf_FYVE-rel"/>
</dbReference>
<dbReference type="EMBL" id="CAADRA010005218">
    <property type="protein sequence ID" value="VFT87179.1"/>
    <property type="molecule type" value="Genomic_DNA"/>
</dbReference>
<dbReference type="PANTHER" id="PTHR43102">
    <property type="entry name" value="SLR1143 PROTEIN"/>
    <property type="match status" value="1"/>
</dbReference>
<feature type="compositionally biased region" description="Polar residues" evidence="5">
    <location>
        <begin position="656"/>
        <end position="665"/>
    </location>
</feature>
<evidence type="ECO:0000256" key="3">
    <source>
        <dbReference type="ARBA" id="ARBA00022833"/>
    </source>
</evidence>
<dbReference type="AlphaFoldDB" id="A0A485KQ05"/>
<feature type="compositionally biased region" description="Basic and acidic residues" evidence="5">
    <location>
        <begin position="700"/>
        <end position="710"/>
    </location>
</feature>
<dbReference type="SMART" id="SM00064">
    <property type="entry name" value="FYVE"/>
    <property type="match status" value="1"/>
</dbReference>
<organism evidence="8 9">
    <name type="scientific">Aphanomyces stellatus</name>
    <dbReference type="NCBI Taxonomy" id="120398"/>
    <lineage>
        <taxon>Eukaryota</taxon>
        <taxon>Sar</taxon>
        <taxon>Stramenopiles</taxon>
        <taxon>Oomycota</taxon>
        <taxon>Saprolegniomycetes</taxon>
        <taxon>Saprolegniales</taxon>
        <taxon>Verrucalvaceae</taxon>
        <taxon>Aphanomyces</taxon>
    </lineage>
</organism>
<evidence type="ECO:0000256" key="4">
    <source>
        <dbReference type="PROSITE-ProRule" id="PRU00091"/>
    </source>
</evidence>
<dbReference type="InterPro" id="IPR013083">
    <property type="entry name" value="Znf_RING/FYVE/PHD"/>
</dbReference>
<dbReference type="PANTHER" id="PTHR43102:SF2">
    <property type="entry name" value="GAF DOMAIN-CONTAINING PROTEIN"/>
    <property type="match status" value="1"/>
</dbReference>
<sequence length="901" mass="101124">MLHDDIVLGLLTEYDGDVPNVDNPKTPRGDFANSAMLQLPVPPKFFPPVNLTDEDEVHLRRLAKEKLRGMQDLFLGRHTQMMNWVPCEAKGTSASSSAAAMDGPQVMKTHFIDIDTNNAQRAHASMLYRSTIVVNASFSEVMTGIASSRTDEFRKQMRGLYGTDFVDGVVLHALPATKLHRPAYFYTALKWCVLQQPSAKAKGGLGSDFCFLEYAGIHKATEDHEKMGFCIQQSVAMDNEVPDFAHYGLQRDTFQRTGILVTATARDHTVRLTAFCQIQNARLQPAHARDLEVLMYRRVAAVRDFALFLERGRLGKMQFVERWRWIPDTDRRTCAVCLKMFLFRRKHHCRQCGEVVCSMCSPHREIDAQNVGLTRVRICTICMMRARSDHAISDDQCGSSVFTASNEVERIEDLQLLLDDNWDARRGDSDSDDDEPILALMPPPTTKAAAQVQDSLQLAKQLQLTAPPPATPRPVLEFDDDDDGAESDEEVLPPPPSTRHTTRDALARQYTQAAAPPMETPYHQQHQQQYLYETNYHPLAPRMQQQQHSLPSQPTLRMPYPSSFNQKPSDLESVMSFATDDTDNPYATQNYALLMQDLDEDDDETHDNLSEFNLGIQYTSGQRASDAISRQSEAISDVITEPPPFDHHVVVPSSKRIASTPTLLSDSRPPALSTDMKARLLERQAFLQSRYDVDDDDDQRDSKYGRDRGGSFRAPKAAPPTSSPKQSKLRSQSHNDFHRLEQDQQQQQLLEKATLAFARLNHNRTAAPLPPSQQLERALETHHRMPAPPPPPSTPVEKALQLFHSECHHPADRLPVLRTFDSIVGSLLTDKENSDCICIDRAYLSGILKAYPATVALLQAIGYSLLPSTLTIAYVDTAVLVVARAALQRAMTHAKTALKQQ</sequence>
<reference evidence="7" key="2">
    <citation type="submission" date="2019-06" db="EMBL/GenBank/DDBJ databases">
        <title>Genomics analysis of Aphanomyces spp. identifies a new class of oomycete effector associated with host adaptation.</title>
        <authorList>
            <person name="Gaulin E."/>
        </authorList>
    </citation>
    <scope>NUCLEOTIDE SEQUENCE</scope>
    <source>
        <strain evidence="7">CBS 578.67</strain>
    </source>
</reference>
<protein>
    <submittedName>
        <fullName evidence="8">Aste57867_10305 protein</fullName>
    </submittedName>
</protein>
<feature type="domain" description="FYVE-type" evidence="6">
    <location>
        <begin position="328"/>
        <end position="387"/>
    </location>
</feature>
<gene>
    <name evidence="8" type="primary">Aste57867_10305</name>
    <name evidence="7" type="ORF">As57867_010265</name>
    <name evidence="8" type="ORF">ASTE57867_10305</name>
</gene>
<dbReference type="GO" id="GO:0008270">
    <property type="term" value="F:zinc ion binding"/>
    <property type="evidence" value="ECO:0007669"/>
    <property type="project" value="UniProtKB-KW"/>
</dbReference>
<evidence type="ECO:0000313" key="7">
    <source>
        <dbReference type="EMBL" id="KAF0699103.1"/>
    </source>
</evidence>
<evidence type="ECO:0000313" key="8">
    <source>
        <dbReference type="EMBL" id="VFT87179.1"/>
    </source>
</evidence>
<dbReference type="PROSITE" id="PS50178">
    <property type="entry name" value="ZF_FYVE"/>
    <property type="match status" value="1"/>
</dbReference>